<keyword evidence="1" id="KW-0596">Phosphopantetheine</keyword>
<evidence type="ECO:0000256" key="1">
    <source>
        <dbReference type="ARBA" id="ARBA00022450"/>
    </source>
</evidence>
<dbReference type="Gene3D" id="6.10.140.1830">
    <property type="match status" value="1"/>
</dbReference>
<gene>
    <name evidence="7" type="ORF">VA596_12480</name>
</gene>
<evidence type="ECO:0000256" key="3">
    <source>
        <dbReference type="ARBA" id="ARBA00022679"/>
    </source>
</evidence>
<accession>A0ABU5R3S6</accession>
<evidence type="ECO:0000256" key="2">
    <source>
        <dbReference type="ARBA" id="ARBA00022553"/>
    </source>
</evidence>
<dbReference type="InterPro" id="IPR020841">
    <property type="entry name" value="PKS_Beta-ketoAc_synthase_dom"/>
</dbReference>
<dbReference type="InterPro" id="IPR014031">
    <property type="entry name" value="Ketoacyl_synth_C"/>
</dbReference>
<dbReference type="InterPro" id="IPR014030">
    <property type="entry name" value="Ketoacyl_synth_N"/>
</dbReference>
<dbReference type="InterPro" id="IPR016039">
    <property type="entry name" value="Thiolase-like"/>
</dbReference>
<evidence type="ECO:0000259" key="6">
    <source>
        <dbReference type="PROSITE" id="PS52004"/>
    </source>
</evidence>
<dbReference type="InterPro" id="IPR016036">
    <property type="entry name" value="Malonyl_transacylase_ACP-bd"/>
</dbReference>
<name>A0ABU5R3S6_9PSEU</name>
<evidence type="ECO:0000313" key="8">
    <source>
        <dbReference type="Proteomes" id="UP001304298"/>
    </source>
</evidence>
<dbReference type="Pfam" id="PF18369">
    <property type="entry name" value="PKS_DE"/>
    <property type="match status" value="1"/>
</dbReference>
<dbReference type="PANTHER" id="PTHR43775:SF51">
    <property type="entry name" value="INACTIVE PHENOLPHTHIOCEROL SYNTHESIS POLYKETIDE SYNTHASE TYPE I PKS1-RELATED"/>
    <property type="match status" value="1"/>
</dbReference>
<reference evidence="7 8" key="1">
    <citation type="submission" date="2023-12" db="EMBL/GenBank/DDBJ databases">
        <title>Amycolatopsis sp. V23-08.</title>
        <authorList>
            <person name="Somphong A."/>
        </authorList>
    </citation>
    <scope>NUCLEOTIDE SEQUENCE [LARGE SCALE GENOMIC DNA]</scope>
    <source>
        <strain evidence="7 8">V23-08</strain>
    </source>
</reference>
<dbReference type="Pfam" id="PF16197">
    <property type="entry name" value="KAsynt_C_assoc"/>
    <property type="match status" value="1"/>
</dbReference>
<dbReference type="SMART" id="SM00823">
    <property type="entry name" value="PKS_PP"/>
    <property type="match status" value="1"/>
</dbReference>
<dbReference type="SUPFAM" id="SSF53901">
    <property type="entry name" value="Thiolase-like"/>
    <property type="match status" value="1"/>
</dbReference>
<sequence length="1067" mass="111504">MSSATTGDHADPGKLLGYLKRVTGELYETQEELERLKTARHEPIAVLGLACRYPGGVRGPEDLWRLVAEGREAIGEFPADRGWAVEEFDEPGADRPGTVRVRRGGFLDDAGEFDPAFFGISPREALAMDPQQRLLLETTWEAFEYAGLVPESLRGSRTGVFTGVFDSGYAAPGTVPAELEGQLLTGTAGSVASGRIAYTFGFTGPAVSVDTACSSSLVATHLACRALRSGECDLAVAGGATVMATPSTFLEFSRQRGLSSDGRCRAFGRDADGTGLAEGAGVLVLARLSDARRLGYPVVGVLRGSAANQDGSSNGLTAPSGPAQQQVIRAALADAGLSPADVDLVEGHGTGTRLGDPIEVQAVQAVYGRARTPESPLRLGSLKSNVGHTQAAAGVGGIIKTLMALRHGVLPPTLHADPPSEHVDWDGGVALLPEAVPWPAGGRPRRAGVSSFGISGTNAHVVVEEAPAPGELPAPADGPVAWVLSAKSEVALREHAARLRELLDGRPGLDLAAAARTLAGHRTAFAHRAVVAGADAGELARGLDVLARGETSTTAQQGVAGGEPKVAVMFTGQGAQWAGMGAELYAGHPVFAETLDRLCARFDPHLPRPLREVMFAAPGSEPAALLDTTAFTQPALFAFEVALYRLVEALGVRADVLIGHSLGEIVAAHVAGVLSEVDAVRLVSARSGLMQSVPEGGAMVAVAASEEEVRAELAPGAEIAAVNTPGAVVVSGDGDAVTALAARLAARGHRTRPLTVSHAFHSAHLDPILAEFGRFAAGLTYHEPEIPVVTNVTGRIAGPGELTTPEHWARHVRGTVRFAAGLATLAEEGVTHVLEIGPHPALSAAVAETLGAAGPVTISLAQRRKPQARRLLAGLGRLWSSGVPVDWTALLPAAGFLPLPPYPFRRDRFWLRPGPGPRGETDVLWQAMEHEDLDKITELLGVDGAEHRAAVSLLLPALAAWCRRPDDPGDAGEPETPLRELLAGKSAEERETVLLDVVRRHCADVLGHDAVAPDDDLILLGLSSFTALELHNRLVKLTRLVLPPAVVLEHPTPVRLARHVGAELAIP</sequence>
<dbReference type="SUPFAM" id="SSF52151">
    <property type="entry name" value="FabD/lysophospholipase-like"/>
    <property type="match status" value="1"/>
</dbReference>
<dbReference type="PROSITE" id="PS50075">
    <property type="entry name" value="CARRIER"/>
    <property type="match status" value="1"/>
</dbReference>
<dbReference type="RefSeq" id="WP_323326422.1">
    <property type="nucleotide sequence ID" value="NZ_JAYFSI010000002.1"/>
</dbReference>
<evidence type="ECO:0000256" key="4">
    <source>
        <dbReference type="ARBA" id="ARBA00023315"/>
    </source>
</evidence>
<dbReference type="Gene3D" id="3.40.366.10">
    <property type="entry name" value="Malonyl-Coenzyme A Acyl Carrier Protein, domain 2"/>
    <property type="match status" value="1"/>
</dbReference>
<dbReference type="Pfam" id="PF00698">
    <property type="entry name" value="Acyl_transf_1"/>
    <property type="match status" value="1"/>
</dbReference>
<dbReference type="PROSITE" id="PS52004">
    <property type="entry name" value="KS3_2"/>
    <property type="match status" value="1"/>
</dbReference>
<dbReference type="Pfam" id="PF02801">
    <property type="entry name" value="Ketoacyl-synt_C"/>
    <property type="match status" value="1"/>
</dbReference>
<dbReference type="Pfam" id="PF00109">
    <property type="entry name" value="ketoacyl-synt"/>
    <property type="match status" value="1"/>
</dbReference>
<protein>
    <submittedName>
        <fullName evidence="7">Beta-ketoacyl synthase N-terminal-like domain-containing protein</fullName>
    </submittedName>
</protein>
<dbReference type="Pfam" id="PF00550">
    <property type="entry name" value="PP-binding"/>
    <property type="match status" value="1"/>
</dbReference>
<feature type="domain" description="Ketosynthase family 3 (KS3)" evidence="6">
    <location>
        <begin position="41"/>
        <end position="465"/>
    </location>
</feature>
<dbReference type="Gene3D" id="1.10.1200.10">
    <property type="entry name" value="ACP-like"/>
    <property type="match status" value="1"/>
</dbReference>
<keyword evidence="3" id="KW-0808">Transferase</keyword>
<keyword evidence="4" id="KW-0012">Acyltransferase</keyword>
<dbReference type="EMBL" id="JAYFSI010000002">
    <property type="protein sequence ID" value="MEA5360355.1"/>
    <property type="molecule type" value="Genomic_DNA"/>
</dbReference>
<dbReference type="Gene3D" id="3.40.47.10">
    <property type="match status" value="1"/>
</dbReference>
<dbReference type="SMART" id="SM00825">
    <property type="entry name" value="PKS_KS"/>
    <property type="match status" value="1"/>
</dbReference>
<dbReference type="CDD" id="cd00833">
    <property type="entry name" value="PKS"/>
    <property type="match status" value="1"/>
</dbReference>
<dbReference type="SUPFAM" id="SSF47336">
    <property type="entry name" value="ACP-like"/>
    <property type="match status" value="1"/>
</dbReference>
<dbReference type="InterPro" id="IPR020806">
    <property type="entry name" value="PKS_PP-bd"/>
</dbReference>
<dbReference type="InterPro" id="IPR041618">
    <property type="entry name" value="PKS_DE"/>
</dbReference>
<dbReference type="InterPro" id="IPR009081">
    <property type="entry name" value="PP-bd_ACP"/>
</dbReference>
<feature type="domain" description="Carrier" evidence="5">
    <location>
        <begin position="989"/>
        <end position="1064"/>
    </location>
</feature>
<dbReference type="PANTHER" id="PTHR43775">
    <property type="entry name" value="FATTY ACID SYNTHASE"/>
    <property type="match status" value="1"/>
</dbReference>
<dbReference type="SMART" id="SM00827">
    <property type="entry name" value="PKS_AT"/>
    <property type="match status" value="1"/>
</dbReference>
<dbReference type="Proteomes" id="UP001304298">
    <property type="component" value="Unassembled WGS sequence"/>
</dbReference>
<keyword evidence="8" id="KW-1185">Reference proteome</keyword>
<dbReference type="InterPro" id="IPR032821">
    <property type="entry name" value="PKS_assoc"/>
</dbReference>
<evidence type="ECO:0000313" key="7">
    <source>
        <dbReference type="EMBL" id="MEA5360355.1"/>
    </source>
</evidence>
<proteinExistence type="predicted"/>
<comment type="caution">
    <text evidence="7">The sequence shown here is derived from an EMBL/GenBank/DDBJ whole genome shotgun (WGS) entry which is preliminary data.</text>
</comment>
<dbReference type="InterPro" id="IPR016035">
    <property type="entry name" value="Acyl_Trfase/lysoPLipase"/>
</dbReference>
<keyword evidence="2" id="KW-0597">Phosphoprotein</keyword>
<dbReference type="InterPro" id="IPR014043">
    <property type="entry name" value="Acyl_transferase_dom"/>
</dbReference>
<dbReference type="InterPro" id="IPR050091">
    <property type="entry name" value="PKS_NRPS_Biosynth_Enz"/>
</dbReference>
<dbReference type="InterPro" id="IPR036736">
    <property type="entry name" value="ACP-like_sf"/>
</dbReference>
<evidence type="ECO:0000259" key="5">
    <source>
        <dbReference type="PROSITE" id="PS50075"/>
    </source>
</evidence>
<dbReference type="Gene3D" id="3.30.70.3290">
    <property type="match status" value="1"/>
</dbReference>
<dbReference type="SUPFAM" id="SSF55048">
    <property type="entry name" value="Probable ACP-binding domain of malonyl-CoA ACP transacylase"/>
    <property type="match status" value="1"/>
</dbReference>
<dbReference type="InterPro" id="IPR001227">
    <property type="entry name" value="Ac_transferase_dom_sf"/>
</dbReference>
<organism evidence="7 8">
    <name type="scientific">Amycolatopsis heterodermiae</name>
    <dbReference type="NCBI Taxonomy" id="3110235"/>
    <lineage>
        <taxon>Bacteria</taxon>
        <taxon>Bacillati</taxon>
        <taxon>Actinomycetota</taxon>
        <taxon>Actinomycetes</taxon>
        <taxon>Pseudonocardiales</taxon>
        <taxon>Pseudonocardiaceae</taxon>
        <taxon>Amycolatopsis</taxon>
    </lineage>
</organism>